<organism evidence="1 2">
    <name type="scientific">Paenibacillus azoreducens</name>
    <dbReference type="NCBI Taxonomy" id="116718"/>
    <lineage>
        <taxon>Bacteria</taxon>
        <taxon>Bacillati</taxon>
        <taxon>Bacillota</taxon>
        <taxon>Bacilli</taxon>
        <taxon>Bacillales</taxon>
        <taxon>Paenibacillaceae</taxon>
        <taxon>Paenibacillus</taxon>
    </lineage>
</organism>
<accession>A0A919YB23</accession>
<reference evidence="1 2" key="1">
    <citation type="submission" date="2021-03" db="EMBL/GenBank/DDBJ databases">
        <title>Antimicrobial resistance genes in bacteria isolated from Japanese honey, and their potential for conferring macrolide and lincosamide resistance in the American foulbrood pathogen Paenibacillus larvae.</title>
        <authorList>
            <person name="Okamoto M."/>
            <person name="Kumagai M."/>
            <person name="Kanamori H."/>
            <person name="Takamatsu D."/>
        </authorList>
    </citation>
    <scope>NUCLEOTIDE SEQUENCE [LARGE SCALE GENOMIC DNA]</scope>
    <source>
        <strain evidence="1 2">J34TS1</strain>
    </source>
</reference>
<sequence>MLRLFLQAYVVEPDFATQFINEWVKRWFSCENNVKPAERQVKFLKRASKGENKVLRTLQKTTTSDNQNPTCTL</sequence>
<dbReference type="EMBL" id="BORT01000008">
    <property type="protein sequence ID" value="GIO47446.1"/>
    <property type="molecule type" value="Genomic_DNA"/>
</dbReference>
<evidence type="ECO:0000313" key="2">
    <source>
        <dbReference type="Proteomes" id="UP000682811"/>
    </source>
</evidence>
<keyword evidence="2" id="KW-1185">Reference proteome</keyword>
<gene>
    <name evidence="1" type="ORF">J34TS1_22110</name>
</gene>
<dbReference type="AlphaFoldDB" id="A0A919YB23"/>
<evidence type="ECO:0000313" key="1">
    <source>
        <dbReference type="EMBL" id="GIO47446.1"/>
    </source>
</evidence>
<proteinExistence type="predicted"/>
<comment type="caution">
    <text evidence="1">The sequence shown here is derived from an EMBL/GenBank/DDBJ whole genome shotgun (WGS) entry which is preliminary data.</text>
</comment>
<name>A0A919YB23_9BACL</name>
<protein>
    <submittedName>
        <fullName evidence="1">Uncharacterized protein</fullName>
    </submittedName>
</protein>
<dbReference type="Proteomes" id="UP000682811">
    <property type="component" value="Unassembled WGS sequence"/>
</dbReference>